<dbReference type="STRING" id="584787.GCA_001247655_03389"/>
<protein>
    <recommendedName>
        <fullName evidence="3">Cytochrome oxidase Cu insertion factor (SCO1/SenC/PrrC family)</fullName>
    </recommendedName>
</protein>
<keyword evidence="2" id="KW-1185">Reference proteome</keyword>
<dbReference type="Proteomes" id="UP000268033">
    <property type="component" value="Unassembled WGS sequence"/>
</dbReference>
<proteinExistence type="predicted"/>
<reference evidence="1 2" key="1">
    <citation type="submission" date="2018-11" db="EMBL/GenBank/DDBJ databases">
        <title>Genomic Encyclopedia of Type Strains, Phase IV (KMG-IV): sequencing the most valuable type-strain genomes for metagenomic binning, comparative biology and taxonomic classification.</title>
        <authorList>
            <person name="Goeker M."/>
        </authorList>
    </citation>
    <scope>NUCLEOTIDE SEQUENCE [LARGE SCALE GENOMIC DNA]</scope>
    <source>
        <strain evidence="1 2">DSM 21945</strain>
    </source>
</reference>
<sequence>MSKQKTLLLAFLALFILPVALAQMAFMGGWLAGSPTVNKGELINPPLSAAALFANDHHWRLVYVMPPICHQACHESLYILGQTHLALGREMDRVVPVVLGAATLPADTASGLVQGGPGGAPLQPNRLYIADPRGFVMLSYPPASERPQTLALGKDMLTDLKRLLKHSLVG</sequence>
<comment type="caution">
    <text evidence="1">The sequence shown here is derived from an EMBL/GenBank/DDBJ whole genome shotgun (WGS) entry which is preliminary data.</text>
</comment>
<dbReference type="EMBL" id="RJUL01000011">
    <property type="protein sequence ID" value="ROQ22022.1"/>
    <property type="molecule type" value="Genomic_DNA"/>
</dbReference>
<dbReference type="RefSeq" id="WP_123422507.1">
    <property type="nucleotide sequence ID" value="NZ_RJUL01000011.1"/>
</dbReference>
<evidence type="ECO:0008006" key="3">
    <source>
        <dbReference type="Google" id="ProtNLM"/>
    </source>
</evidence>
<organism evidence="1 2">
    <name type="scientific">Gallaecimonas pentaromativorans</name>
    <dbReference type="NCBI Taxonomy" id="584787"/>
    <lineage>
        <taxon>Bacteria</taxon>
        <taxon>Pseudomonadati</taxon>
        <taxon>Pseudomonadota</taxon>
        <taxon>Gammaproteobacteria</taxon>
        <taxon>Enterobacterales</taxon>
        <taxon>Gallaecimonadaceae</taxon>
        <taxon>Gallaecimonas</taxon>
    </lineage>
</organism>
<gene>
    <name evidence="1" type="ORF">EDC28_111124</name>
</gene>
<accession>A0A3N1NT51</accession>
<dbReference type="AlphaFoldDB" id="A0A3N1NT51"/>
<name>A0A3N1NT51_9GAMM</name>
<evidence type="ECO:0000313" key="2">
    <source>
        <dbReference type="Proteomes" id="UP000268033"/>
    </source>
</evidence>
<evidence type="ECO:0000313" key="1">
    <source>
        <dbReference type="EMBL" id="ROQ22022.1"/>
    </source>
</evidence>